<dbReference type="RefSeq" id="WP_028481433.1">
    <property type="nucleotide sequence ID" value="NZ_LVVZ01000010.1"/>
</dbReference>
<dbReference type="Proteomes" id="UP000185783">
    <property type="component" value="Unassembled WGS sequence"/>
</dbReference>
<dbReference type="EMBL" id="LVVZ01000010">
    <property type="protein sequence ID" value="OKL44914.1"/>
    <property type="molecule type" value="Genomic_DNA"/>
</dbReference>
<dbReference type="STRING" id="197461.A3843_06435"/>
<keyword evidence="2" id="KW-1185">Reference proteome</keyword>
<reference evidence="1 2" key="1">
    <citation type="submission" date="2016-03" db="EMBL/GenBank/DDBJ databases">
        <title>Genome sequence of Nesiotobacter sp. nov., a moderately halophilic alphaproteobacterium isolated from the Yellow Sea, China.</title>
        <authorList>
            <person name="Zhang G."/>
            <person name="Zhang R."/>
        </authorList>
    </citation>
    <scope>NUCLEOTIDE SEQUENCE [LARGE SCALE GENOMIC DNA]</scope>
    <source>
        <strain evidence="1 2">WB1-6</strain>
    </source>
</reference>
<comment type="caution">
    <text evidence="1">The sequence shown here is derived from an EMBL/GenBank/DDBJ whole genome shotgun (WGS) entry which is preliminary data.</text>
</comment>
<evidence type="ECO:0000313" key="2">
    <source>
        <dbReference type="Proteomes" id="UP000185783"/>
    </source>
</evidence>
<evidence type="ECO:0000313" key="1">
    <source>
        <dbReference type="EMBL" id="OKL44914.1"/>
    </source>
</evidence>
<dbReference type="Gene3D" id="1.25.40.10">
    <property type="entry name" value="Tetratricopeptide repeat domain"/>
    <property type="match status" value="1"/>
</dbReference>
<proteinExistence type="predicted"/>
<dbReference type="InterPro" id="IPR010323">
    <property type="entry name" value="DUF924"/>
</dbReference>
<accession>A0A1U7JJP2</accession>
<gene>
    <name evidence="1" type="ORF">A3843_06435</name>
</gene>
<dbReference type="SUPFAM" id="SSF48452">
    <property type="entry name" value="TPR-like"/>
    <property type="match status" value="1"/>
</dbReference>
<evidence type="ECO:0008006" key="3">
    <source>
        <dbReference type="Google" id="ProtNLM"/>
    </source>
</evidence>
<organism evidence="1 2">
    <name type="scientific">Pseudovibrio exalbescens</name>
    <dbReference type="NCBI Taxonomy" id="197461"/>
    <lineage>
        <taxon>Bacteria</taxon>
        <taxon>Pseudomonadati</taxon>
        <taxon>Pseudomonadota</taxon>
        <taxon>Alphaproteobacteria</taxon>
        <taxon>Hyphomicrobiales</taxon>
        <taxon>Stappiaceae</taxon>
        <taxon>Pseudovibrio</taxon>
    </lineage>
</organism>
<sequence length="182" mass="21087">MAELHKALELLDFWWKAGRKNWFGGGPNFDEAIRERFVSDVEAAGRGDYDPWQATPHGSLALLLLLDQFPRNLFRGSADSYKFDTKALDVARSAYEARQFLAYGPEHRLFFFLPFEHSENMEDQTLAVDAFRRWGDQDGYHWALVHMDVIRRFGRFPHRNAVLGRATTPEEQRFLDEGGFSA</sequence>
<dbReference type="Pfam" id="PF06041">
    <property type="entry name" value="DUF924"/>
    <property type="match status" value="1"/>
</dbReference>
<protein>
    <recommendedName>
        <fullName evidence="3">DUF924 domain-containing protein</fullName>
    </recommendedName>
</protein>
<dbReference type="AlphaFoldDB" id="A0A1U7JJP2"/>
<name>A0A1U7JJP2_9HYPH</name>
<dbReference type="OrthoDB" id="7593450at2"/>
<dbReference type="InterPro" id="IPR011990">
    <property type="entry name" value="TPR-like_helical_dom_sf"/>
</dbReference>
<dbReference type="Gene3D" id="1.20.58.320">
    <property type="entry name" value="TPR-like"/>
    <property type="match status" value="1"/>
</dbReference>